<accession>A0ABX3TSE0</accession>
<evidence type="ECO:0000313" key="1">
    <source>
        <dbReference type="EMBL" id="ORB81759.1"/>
    </source>
</evidence>
<gene>
    <name evidence="1" type="ORF">BST46_01810</name>
</gene>
<sequence>MWVITTSHRLALSLFGAFGDAMPGAVIVEAGSRFEQDFCVRLLEIPHTSSTVARTQVERQSQ</sequence>
<reference evidence="1 2" key="1">
    <citation type="submission" date="2017-02" db="EMBL/GenBank/DDBJ databases">
        <title>The new phylogeny of genus Mycobacterium.</title>
        <authorList>
            <person name="Tortoli E."/>
            <person name="Trovato A."/>
            <person name="Cirillo D.M."/>
        </authorList>
    </citation>
    <scope>NUCLEOTIDE SEQUENCE [LARGE SCALE GENOMIC DNA]</scope>
    <source>
        <strain evidence="1 2">CCUG 56329</strain>
    </source>
</reference>
<dbReference type="EMBL" id="MVIL01000003">
    <property type="protein sequence ID" value="ORB81759.1"/>
    <property type="molecule type" value="Genomic_DNA"/>
</dbReference>
<protein>
    <submittedName>
        <fullName evidence="1">Uncharacterized protein</fullName>
    </submittedName>
</protein>
<name>A0ABX3TSE0_9MYCO</name>
<proteinExistence type="predicted"/>
<organism evidence="1 2">
    <name type="scientific">Mycobacterium timonense</name>
    <dbReference type="NCBI Taxonomy" id="701043"/>
    <lineage>
        <taxon>Bacteria</taxon>
        <taxon>Bacillati</taxon>
        <taxon>Actinomycetota</taxon>
        <taxon>Actinomycetes</taxon>
        <taxon>Mycobacteriales</taxon>
        <taxon>Mycobacteriaceae</taxon>
        <taxon>Mycobacterium</taxon>
        <taxon>Mycobacterium avium complex (MAC)</taxon>
    </lineage>
</organism>
<dbReference type="Proteomes" id="UP000192847">
    <property type="component" value="Unassembled WGS sequence"/>
</dbReference>
<keyword evidence="2" id="KW-1185">Reference proteome</keyword>
<evidence type="ECO:0000313" key="2">
    <source>
        <dbReference type="Proteomes" id="UP000192847"/>
    </source>
</evidence>
<comment type="caution">
    <text evidence="1">The sequence shown here is derived from an EMBL/GenBank/DDBJ whole genome shotgun (WGS) entry which is preliminary data.</text>
</comment>